<evidence type="ECO:0000313" key="2">
    <source>
        <dbReference type="EMBL" id="CAJ1391786.1"/>
    </source>
</evidence>
<evidence type="ECO:0008006" key="4">
    <source>
        <dbReference type="Google" id="ProtNLM"/>
    </source>
</evidence>
<dbReference type="EMBL" id="CAUJNA010002223">
    <property type="protein sequence ID" value="CAJ1391786.1"/>
    <property type="molecule type" value="Genomic_DNA"/>
</dbReference>
<organism evidence="2 3">
    <name type="scientific">Effrenium voratum</name>
    <dbReference type="NCBI Taxonomy" id="2562239"/>
    <lineage>
        <taxon>Eukaryota</taxon>
        <taxon>Sar</taxon>
        <taxon>Alveolata</taxon>
        <taxon>Dinophyceae</taxon>
        <taxon>Suessiales</taxon>
        <taxon>Symbiodiniaceae</taxon>
        <taxon>Effrenium</taxon>
    </lineage>
</organism>
<keyword evidence="1" id="KW-1133">Transmembrane helix</keyword>
<dbReference type="Proteomes" id="UP001178507">
    <property type="component" value="Unassembled WGS sequence"/>
</dbReference>
<dbReference type="AlphaFoldDB" id="A0AA36IQT3"/>
<comment type="caution">
    <text evidence="2">The sequence shown here is derived from an EMBL/GenBank/DDBJ whole genome shotgun (WGS) entry which is preliminary data.</text>
</comment>
<evidence type="ECO:0000313" key="3">
    <source>
        <dbReference type="Proteomes" id="UP001178507"/>
    </source>
</evidence>
<sequence>MPAADVSPADKRAAEERQLALAQAFLKAEEWDKAIDAFIAAAAATNFDIAGAARSGLLQALAAKKAADDQDAIDAATRKLELGRAFLKAGEWDKAVEALEDAAAAEDTAIAKLARDDLQEAIREKEAAPLGVRAYFSPPFNRWWPIDYLVYIAGFGLLLVVLGLIWRGLAGPLIENVSAYFFKRANDWKVSVAGSAKEELRNTVFDEFVVTMRELRRYQSSESGLSAIGGSSARFFTPLSLKDLVGPDLNVQGIDITRVAAITQTIRDYYSYQFELRVETIDEHAYVYALLRWGGRTEKVWQVPVLADDTKFGYREIGRHLAFVVYGDSLAMQLIRRYEETSSRDLLENAAAVLKKCMAASPQDALPRFYFGITQSALGDLNQEFAIPVFKEFSRSKEFALRAAATYNLAAAYVETYDPELFREGIQLLDDLLKELREKGVPLGQGERVKGLRERFAGDRRIRVEQLYYQSEETRDYLHIHLHVWRPRWEDRVVQIETAADHALKKLAERRGRIKKHERFLGRQRSEIWAWHWNNEGSVHEVLAALAKRKGTRSAALSEAKLAEDAYRRAADADPSFVSSLPNLGRMKFEILGEVDGAIEIFQKIIAVGVEDMSYAHFCLGQLYTVKRQPILALEHFLKAPDLIRS</sequence>
<evidence type="ECO:0000256" key="1">
    <source>
        <dbReference type="SAM" id="Phobius"/>
    </source>
</evidence>
<feature type="transmembrane region" description="Helical" evidence="1">
    <location>
        <begin position="148"/>
        <end position="169"/>
    </location>
</feature>
<dbReference type="Gene3D" id="1.25.40.10">
    <property type="entry name" value="Tetratricopeptide repeat domain"/>
    <property type="match status" value="1"/>
</dbReference>
<name>A0AA36IQT3_9DINO</name>
<keyword evidence="3" id="KW-1185">Reference proteome</keyword>
<reference evidence="2" key="1">
    <citation type="submission" date="2023-08" db="EMBL/GenBank/DDBJ databases">
        <authorList>
            <person name="Chen Y."/>
            <person name="Shah S."/>
            <person name="Dougan E. K."/>
            <person name="Thang M."/>
            <person name="Chan C."/>
        </authorList>
    </citation>
    <scope>NUCLEOTIDE SEQUENCE</scope>
</reference>
<protein>
    <recommendedName>
        <fullName evidence="4">Tetratricopeptide repeat protein</fullName>
    </recommendedName>
</protein>
<proteinExistence type="predicted"/>
<dbReference type="InterPro" id="IPR019734">
    <property type="entry name" value="TPR_rpt"/>
</dbReference>
<dbReference type="Pfam" id="PF13176">
    <property type="entry name" value="TPR_7"/>
    <property type="match status" value="1"/>
</dbReference>
<accession>A0AA36IQT3</accession>
<keyword evidence="1" id="KW-0812">Transmembrane</keyword>
<gene>
    <name evidence="2" type="ORF">EVOR1521_LOCUS17050</name>
</gene>
<dbReference type="InterPro" id="IPR011990">
    <property type="entry name" value="TPR-like_helical_dom_sf"/>
</dbReference>
<dbReference type="SUPFAM" id="SSF48452">
    <property type="entry name" value="TPR-like"/>
    <property type="match status" value="1"/>
</dbReference>
<keyword evidence="1" id="KW-0472">Membrane</keyword>